<keyword evidence="1" id="KW-0732">Signal</keyword>
<feature type="domain" description="GH16" evidence="2">
    <location>
        <begin position="44"/>
        <end position="300"/>
    </location>
</feature>
<organism evidence="3 4">
    <name type="scientific">Anthostomella pinea</name>
    <dbReference type="NCBI Taxonomy" id="933095"/>
    <lineage>
        <taxon>Eukaryota</taxon>
        <taxon>Fungi</taxon>
        <taxon>Dikarya</taxon>
        <taxon>Ascomycota</taxon>
        <taxon>Pezizomycotina</taxon>
        <taxon>Sordariomycetes</taxon>
        <taxon>Xylariomycetidae</taxon>
        <taxon>Xylariales</taxon>
        <taxon>Xylariaceae</taxon>
        <taxon>Anthostomella</taxon>
    </lineage>
</organism>
<dbReference type="AlphaFoldDB" id="A0AAI8YIN3"/>
<dbReference type="CDD" id="cd00413">
    <property type="entry name" value="Glyco_hydrolase_16"/>
    <property type="match status" value="1"/>
</dbReference>
<accession>A0AAI8YIN3</accession>
<dbReference type="Proteomes" id="UP001295740">
    <property type="component" value="Unassembled WGS sequence"/>
</dbReference>
<reference evidence="3" key="1">
    <citation type="submission" date="2023-10" db="EMBL/GenBank/DDBJ databases">
        <authorList>
            <person name="Hackl T."/>
        </authorList>
    </citation>
    <scope>NUCLEOTIDE SEQUENCE</scope>
</reference>
<proteinExistence type="predicted"/>
<feature type="signal peptide" evidence="1">
    <location>
        <begin position="1"/>
        <end position="19"/>
    </location>
</feature>
<dbReference type="Pfam" id="PF00722">
    <property type="entry name" value="Glyco_hydro_16"/>
    <property type="match status" value="1"/>
</dbReference>
<dbReference type="EMBL" id="CAUWAG010000008">
    <property type="protein sequence ID" value="CAJ2506271.1"/>
    <property type="molecule type" value="Genomic_DNA"/>
</dbReference>
<comment type="caution">
    <text evidence="3">The sequence shown here is derived from an EMBL/GenBank/DDBJ whole genome shotgun (WGS) entry which is preliminary data.</text>
</comment>
<gene>
    <name evidence="3" type="ORF">KHLLAP_LOCUS6739</name>
</gene>
<evidence type="ECO:0000259" key="2">
    <source>
        <dbReference type="PROSITE" id="PS51762"/>
    </source>
</evidence>
<evidence type="ECO:0000313" key="3">
    <source>
        <dbReference type="EMBL" id="CAJ2506271.1"/>
    </source>
</evidence>
<dbReference type="PANTHER" id="PTHR38121:SF5">
    <property type="entry name" value="GH16 DOMAIN-CONTAINING PROTEIN"/>
    <property type="match status" value="1"/>
</dbReference>
<dbReference type="SUPFAM" id="SSF49899">
    <property type="entry name" value="Concanavalin A-like lectins/glucanases"/>
    <property type="match status" value="1"/>
</dbReference>
<dbReference type="InterPro" id="IPR000757">
    <property type="entry name" value="Beta-glucanase-like"/>
</dbReference>
<sequence length="391" mass="41303">MTSVGILSLLALLVGHALADCECGYFITTGPDNTRHVFTDLLESDFVHVDITDDATATYGEYGWAAQDFNMSTEAAHGPYGEAFAAGNVVSNDIADKGVFKGAGAKGPDAGLRLLVQSETRDGMVVNAGVATTDLHYFYGTFRAGIKVTGVEGTCSAFFWYHNDTQEIDMEFLSAQFNKTNNTFPVNLVLQSKQQSQDDDDDARFAASSNTSNFRRVDLPFDPTAAFHEYRFDFLPSSVLFYADGVQLAELEGPGVPSSQTGSLQLSHWSNGNAAWSAGPPETDAVTTVSYVKAYFNSSLEARKGDYEARCPAAVGAVCAVPDYNANFFFEYADGDGVAPNQTGDGGAGGNGAGTGAGTGGVGGGYSWRWSWSSLLVAAALASGVGVFGLY</sequence>
<dbReference type="Gene3D" id="2.60.120.200">
    <property type="match status" value="1"/>
</dbReference>
<keyword evidence="4" id="KW-1185">Reference proteome</keyword>
<dbReference type="GO" id="GO:0004553">
    <property type="term" value="F:hydrolase activity, hydrolyzing O-glycosyl compounds"/>
    <property type="evidence" value="ECO:0007669"/>
    <property type="project" value="InterPro"/>
</dbReference>
<dbReference type="InterPro" id="IPR013320">
    <property type="entry name" value="ConA-like_dom_sf"/>
</dbReference>
<evidence type="ECO:0000256" key="1">
    <source>
        <dbReference type="SAM" id="SignalP"/>
    </source>
</evidence>
<dbReference type="GO" id="GO:0005975">
    <property type="term" value="P:carbohydrate metabolic process"/>
    <property type="evidence" value="ECO:0007669"/>
    <property type="project" value="InterPro"/>
</dbReference>
<protein>
    <submittedName>
        <fullName evidence="3">Uu.00g004010.m01.CDS01</fullName>
    </submittedName>
</protein>
<dbReference type="PANTHER" id="PTHR38121">
    <property type="entry name" value="GH16 DOMAIN-CONTAINING PROTEIN"/>
    <property type="match status" value="1"/>
</dbReference>
<name>A0AAI8YIN3_9PEZI</name>
<dbReference type="PROSITE" id="PS51762">
    <property type="entry name" value="GH16_2"/>
    <property type="match status" value="1"/>
</dbReference>
<evidence type="ECO:0000313" key="4">
    <source>
        <dbReference type="Proteomes" id="UP001295740"/>
    </source>
</evidence>
<feature type="chain" id="PRO_5042541671" evidence="1">
    <location>
        <begin position="20"/>
        <end position="391"/>
    </location>
</feature>